<sequence>MAEVIIGLLLKPRPPGVDLCGALGVSGASVVVAHWGLRVDHDDAIHALFHSEA</sequence>
<evidence type="ECO:0000313" key="1">
    <source>
        <dbReference type="EMBL" id="MEK0086124.1"/>
    </source>
</evidence>
<comment type="caution">
    <text evidence="1">The sequence shown here is derived from an EMBL/GenBank/DDBJ whole genome shotgun (WGS) entry which is preliminary data.</text>
</comment>
<keyword evidence="2" id="KW-1185">Reference proteome</keyword>
<dbReference type="RefSeq" id="WP_418161967.1">
    <property type="nucleotide sequence ID" value="NZ_JBBLZC010000046.1"/>
</dbReference>
<reference evidence="1 2" key="1">
    <citation type="submission" date="2024-01" db="EMBL/GenBank/DDBJ databases">
        <title>Multi-omics insights into the function and evolution of sodium benzoate biodegradation pathways in Benzoatithermus flavus gen. nov., sp. nov. from hot spring.</title>
        <authorList>
            <person name="Hu C.-J."/>
            <person name="Li W.-J."/>
        </authorList>
    </citation>
    <scope>NUCLEOTIDE SEQUENCE [LARGE SCALE GENOMIC DNA]</scope>
    <source>
        <strain evidence="1 2">SYSU G07066</strain>
    </source>
</reference>
<organism evidence="1 2">
    <name type="scientific">Benzoatithermus flavus</name>
    <dbReference type="NCBI Taxonomy" id="3108223"/>
    <lineage>
        <taxon>Bacteria</taxon>
        <taxon>Pseudomonadati</taxon>
        <taxon>Pseudomonadota</taxon>
        <taxon>Alphaproteobacteria</taxon>
        <taxon>Geminicoccales</taxon>
        <taxon>Geminicoccaceae</taxon>
        <taxon>Benzoatithermus</taxon>
    </lineage>
</organism>
<dbReference type="EMBL" id="JBBLZC010000046">
    <property type="protein sequence ID" value="MEK0086124.1"/>
    <property type="molecule type" value="Genomic_DNA"/>
</dbReference>
<gene>
    <name evidence="1" type="ORF">U1T56_23450</name>
</gene>
<protein>
    <submittedName>
        <fullName evidence="1">Uncharacterized protein</fullName>
    </submittedName>
</protein>
<dbReference type="Proteomes" id="UP001375743">
    <property type="component" value="Unassembled WGS sequence"/>
</dbReference>
<name>A0ABU8XYI9_9PROT</name>
<accession>A0ABU8XYI9</accession>
<proteinExistence type="predicted"/>
<evidence type="ECO:0000313" key="2">
    <source>
        <dbReference type="Proteomes" id="UP001375743"/>
    </source>
</evidence>